<dbReference type="EMBL" id="BBVC01000002">
    <property type="protein sequence ID" value="GAO97381.1"/>
    <property type="molecule type" value="Genomic_DNA"/>
</dbReference>
<comment type="function">
    <text evidence="1">Could be part of an ABC transporter complex.</text>
</comment>
<keyword evidence="2" id="KW-0472">Membrane</keyword>
<evidence type="ECO:0000256" key="2">
    <source>
        <dbReference type="RuleBase" id="RU362044"/>
    </source>
</evidence>
<feature type="transmembrane region" description="Helical" evidence="2">
    <location>
        <begin position="315"/>
        <end position="335"/>
    </location>
</feature>
<evidence type="ECO:0000259" key="3">
    <source>
        <dbReference type="PROSITE" id="PS50801"/>
    </source>
</evidence>
<dbReference type="PROSITE" id="PS50801">
    <property type="entry name" value="STAS"/>
    <property type="match status" value="1"/>
</dbReference>
<dbReference type="NCBIfam" id="TIGR00056">
    <property type="entry name" value="MlaE family lipid ABC transporter permease subunit"/>
    <property type="match status" value="1"/>
</dbReference>
<evidence type="ECO:0000256" key="1">
    <source>
        <dbReference type="ARBA" id="ARBA00003787"/>
    </source>
</evidence>
<feature type="transmembrane region" description="Helical" evidence="2">
    <location>
        <begin position="265"/>
        <end position="295"/>
    </location>
</feature>
<dbReference type="AlphaFoldDB" id="A0A0K8MA70"/>
<protein>
    <submittedName>
        <fullName evidence="4">Putative phospholipid ABC transporter permease protein MlaE</fullName>
    </submittedName>
</protein>
<comment type="similarity">
    <text evidence="2">Belongs to the MlaE permease family.</text>
</comment>
<dbReference type="SUPFAM" id="SSF52091">
    <property type="entry name" value="SpoIIaa-like"/>
    <property type="match status" value="1"/>
</dbReference>
<comment type="subcellular location">
    <subcellularLocation>
        <location evidence="2">Cell inner membrane</location>
        <topology evidence="2">Multi-pass membrane protein</topology>
    </subcellularLocation>
</comment>
<feature type="transmembrane region" description="Helical" evidence="2">
    <location>
        <begin position="355"/>
        <end position="376"/>
    </location>
</feature>
<dbReference type="Gene3D" id="3.30.750.24">
    <property type="entry name" value="STAS domain"/>
    <property type="match status" value="1"/>
</dbReference>
<dbReference type="Proteomes" id="UP000036771">
    <property type="component" value="Unassembled WGS sequence"/>
</dbReference>
<evidence type="ECO:0000313" key="5">
    <source>
        <dbReference type="Proteomes" id="UP000036771"/>
    </source>
</evidence>
<accession>A0A0K8MA70</accession>
<reference evidence="4 5" key="1">
    <citation type="submission" date="2015-03" db="EMBL/GenBank/DDBJ databases">
        <title>Caedibacter varicaedens, whole genome shotgun sequence.</title>
        <authorList>
            <person name="Suzuki H."/>
            <person name="Dapper A.L."/>
            <person name="Gibson A.K."/>
            <person name="Jackson C."/>
            <person name="Lee H."/>
            <person name="Pejaver V.R."/>
            <person name="Doak T."/>
            <person name="Lynch M."/>
        </authorList>
    </citation>
    <scope>NUCLEOTIDE SEQUENCE [LARGE SCALE GENOMIC DNA]</scope>
</reference>
<dbReference type="STRING" id="1629334.Cva_00012"/>
<feature type="domain" description="STAS" evidence="3">
    <location>
        <begin position="5"/>
        <end position="90"/>
    </location>
</feature>
<feature type="transmembrane region" description="Helical" evidence="2">
    <location>
        <begin position="202"/>
        <end position="226"/>
    </location>
</feature>
<proteinExistence type="inferred from homology"/>
<dbReference type="InterPro" id="IPR002645">
    <property type="entry name" value="STAS_dom"/>
</dbReference>
<dbReference type="GO" id="GO:0043190">
    <property type="term" value="C:ATP-binding cassette (ABC) transporter complex"/>
    <property type="evidence" value="ECO:0007669"/>
    <property type="project" value="InterPro"/>
</dbReference>
<keyword evidence="2" id="KW-1003">Cell membrane</keyword>
<dbReference type="GO" id="GO:0005548">
    <property type="term" value="F:phospholipid transporter activity"/>
    <property type="evidence" value="ECO:0007669"/>
    <property type="project" value="TreeGrafter"/>
</dbReference>
<organism evidence="4 5">
    <name type="scientific">Caedimonas varicaedens</name>
    <dbReference type="NCBI Taxonomy" id="1629334"/>
    <lineage>
        <taxon>Bacteria</taxon>
        <taxon>Pseudomonadati</taxon>
        <taxon>Pseudomonadota</taxon>
        <taxon>Alphaproteobacteria</taxon>
        <taxon>Holosporales</taxon>
        <taxon>Caedimonadaceae</taxon>
        <taxon>Caedimonas</taxon>
    </lineage>
</organism>
<feature type="transmembrane region" description="Helical" evidence="2">
    <location>
        <begin position="172"/>
        <end position="190"/>
    </location>
</feature>
<comment type="caution">
    <text evidence="4">The sequence shown here is derived from an EMBL/GenBank/DDBJ whole genome shotgun (WGS) entry which is preliminary data.</text>
</comment>
<dbReference type="InterPro" id="IPR003453">
    <property type="entry name" value="ABC_MlaE_roteobac"/>
</dbReference>
<dbReference type="InterPro" id="IPR036513">
    <property type="entry name" value="STAS_dom_sf"/>
</dbReference>
<dbReference type="Pfam" id="PF02405">
    <property type="entry name" value="MlaE"/>
    <property type="match status" value="1"/>
</dbReference>
<keyword evidence="2" id="KW-0997">Cell inner membrane</keyword>
<keyword evidence="5" id="KW-1185">Reference proteome</keyword>
<dbReference type="Pfam" id="PF01740">
    <property type="entry name" value="STAS"/>
    <property type="match status" value="1"/>
</dbReference>
<gene>
    <name evidence="4" type="primary">mlaE_1</name>
    <name evidence="4" type="ORF">Cva_00012</name>
</gene>
<sequence>MPTAPTVTVSQLKEDLILCLSGEWRTFCLPEIKHKLSALKLPQESKVVIDLSSVDFLDTASAYLLKKFLKKLKRLKISYKIKEGSPTIMATFHMVNEFTPSPEPRTEQTSRFSLIFLLNFLGKMALEPLKTLLEALSFLGEVTIGMIKILIHPRRLRFITLVDLIHKVGASALPIVGLISFLIGVVLVYQGADQLRRFGAEIFTINLLAVSALRELGILLTAIVVAGRSGSAYTAQLGFMKLNQEIDALHVLGIDPIEVLVVPRILALLIVLPLLTFFADIMALIGGGIATYFLIGVGPDDFAKHLLLSIGEWTFWTGIIKAPVFAFFIGLVACFEGLRVSGGAESVGKHTTQSVVEGIFLVIIFDAAFSILFSVLGI</sequence>
<keyword evidence="2" id="KW-0812">Transmembrane</keyword>
<evidence type="ECO:0000313" key="4">
    <source>
        <dbReference type="EMBL" id="GAO97381.1"/>
    </source>
</evidence>
<keyword evidence="2" id="KW-1133">Transmembrane helix</keyword>
<dbReference type="PANTHER" id="PTHR30188:SF3">
    <property type="entry name" value="ABC TRANSPORTER PERMEASE"/>
    <property type="match status" value="1"/>
</dbReference>
<dbReference type="InterPro" id="IPR030802">
    <property type="entry name" value="Permease_MalE"/>
</dbReference>
<dbReference type="PANTHER" id="PTHR30188">
    <property type="entry name" value="ABC TRANSPORTER PERMEASE PROTEIN-RELATED"/>
    <property type="match status" value="1"/>
</dbReference>
<name>A0A0K8MA70_9PROT</name>